<dbReference type="Gene3D" id="3.30.460.10">
    <property type="entry name" value="Beta Polymerase, domain 2"/>
    <property type="match status" value="1"/>
</dbReference>
<dbReference type="SUPFAM" id="SSF81301">
    <property type="entry name" value="Nucleotidyltransferase"/>
    <property type="match status" value="1"/>
</dbReference>
<proteinExistence type="predicted"/>
<dbReference type="PANTHER" id="PTHR41773">
    <property type="entry name" value="GTP PYROPHOSPHATASE-RELATED"/>
    <property type="match status" value="1"/>
</dbReference>
<dbReference type="PANTHER" id="PTHR41773:SF1">
    <property type="entry name" value="RELA_SPOT DOMAIN-CONTAINING PROTEIN"/>
    <property type="match status" value="1"/>
</dbReference>
<dbReference type="GO" id="GO:0015969">
    <property type="term" value="P:guanosine tetraphosphate metabolic process"/>
    <property type="evidence" value="ECO:0007669"/>
    <property type="project" value="InterPro"/>
</dbReference>
<sequence length="342" mass="38267">MSGQSWSAAATYDAYKSNYALYEKILLTAARQIEDLLDESMHRTPLVESRPKDPMSLFAKQSKPPKDGSRSFKYVDPWRDCSDLLGIRIIVPLASQKSQVQALIEASHLFKVLDVDDKSQGREYNELTYGGLHLDLLISGAVTPLSDHVRCEVQIRTLAEHTWAETEHEFIYKGPDGVSKDTKRQFARALALAELLDQELDKGVQEVSLLKSNAPLDLMKGLQALAKQMNWSLGSRGLTADHLREIGALTDRSPSELLTLSSDFASKHRDLLNRIRDEIGPQAPEFDIRNHALAVQPEAILVAALIHENPFAFNSQIEYSDLRDLVLPIARFVDETGIFSTD</sequence>
<dbReference type="AlphaFoldDB" id="A0A6H0SJF3"/>
<dbReference type="Proteomes" id="UP000502331">
    <property type="component" value="Chromosome"/>
</dbReference>
<keyword evidence="4" id="KW-1185">Reference proteome</keyword>
<gene>
    <name evidence="3" type="ORF">D3791_10600</name>
</gene>
<dbReference type="InterPro" id="IPR007685">
    <property type="entry name" value="RelA_SpoT"/>
</dbReference>
<feature type="region of interest" description="Disordered" evidence="1">
    <location>
        <begin position="45"/>
        <end position="70"/>
    </location>
</feature>
<dbReference type="EMBL" id="CP032549">
    <property type="protein sequence ID" value="QIV87528.1"/>
    <property type="molecule type" value="Genomic_DNA"/>
</dbReference>
<dbReference type="SMART" id="SM00954">
    <property type="entry name" value="RelA_SpoT"/>
    <property type="match status" value="1"/>
</dbReference>
<dbReference type="Gene3D" id="1.10.287.860">
    <property type="entry name" value="Nucleotidyltransferase"/>
    <property type="match status" value="1"/>
</dbReference>
<accession>A0A6H0SJF3</accession>
<protein>
    <recommendedName>
        <fullName evidence="2">RelA/SpoT domain-containing protein</fullName>
    </recommendedName>
</protein>
<feature type="domain" description="RelA/SpoT" evidence="2">
    <location>
        <begin position="49"/>
        <end position="178"/>
    </location>
</feature>
<evidence type="ECO:0000313" key="4">
    <source>
        <dbReference type="Proteomes" id="UP000502331"/>
    </source>
</evidence>
<dbReference type="CDD" id="cd05399">
    <property type="entry name" value="NT_Rel-Spo_like"/>
    <property type="match status" value="1"/>
</dbReference>
<dbReference type="Pfam" id="PF04607">
    <property type="entry name" value="RelA_SpoT"/>
    <property type="match status" value="1"/>
</dbReference>
<dbReference type="InterPro" id="IPR043519">
    <property type="entry name" value="NT_sf"/>
</dbReference>
<reference evidence="3 4" key="1">
    <citation type="submission" date="2018-09" db="EMBL/GenBank/DDBJ databases">
        <title>Glutamicibacter mishrai S5-52T (LMG 29155T = KCTC 39846T).</title>
        <authorList>
            <person name="Das S.K."/>
        </authorList>
    </citation>
    <scope>NUCLEOTIDE SEQUENCE [LARGE SCALE GENOMIC DNA]</scope>
    <source>
        <strain evidence="3 4">S5-52</strain>
    </source>
</reference>
<evidence type="ECO:0000313" key="3">
    <source>
        <dbReference type="EMBL" id="QIV87528.1"/>
    </source>
</evidence>
<evidence type="ECO:0000256" key="1">
    <source>
        <dbReference type="SAM" id="MobiDB-lite"/>
    </source>
</evidence>
<evidence type="ECO:0000259" key="2">
    <source>
        <dbReference type="SMART" id="SM00954"/>
    </source>
</evidence>
<organism evidence="3 4">
    <name type="scientific">Glutamicibacter mishrai</name>
    <dbReference type="NCBI Taxonomy" id="1775880"/>
    <lineage>
        <taxon>Bacteria</taxon>
        <taxon>Bacillati</taxon>
        <taxon>Actinomycetota</taxon>
        <taxon>Actinomycetes</taxon>
        <taxon>Micrococcales</taxon>
        <taxon>Micrococcaceae</taxon>
        <taxon>Glutamicibacter</taxon>
    </lineage>
</organism>
<name>A0A6H0SJF3_9MICC</name>